<proteinExistence type="predicted"/>
<accession>A0ABV7HDJ1</accession>
<sequence>MTKLKDIQTKVETSIEQSINKIEEYYSSISGKTFDYVGSIEEKAKSITTDDVRVKHNEKVATAFENVRDLNKSASEFINKLLAKLQKDVDDVVEEVKEAVEEAAEDVKEIADEVKEAVASEEKEEAEVKKPAAKKPAARRTRKKAEA</sequence>
<organism evidence="2 3">
    <name type="scientific">Litoribrevibacter euphylliae</name>
    <dbReference type="NCBI Taxonomy" id="1834034"/>
    <lineage>
        <taxon>Bacteria</taxon>
        <taxon>Pseudomonadati</taxon>
        <taxon>Pseudomonadota</taxon>
        <taxon>Gammaproteobacteria</taxon>
        <taxon>Oceanospirillales</taxon>
        <taxon>Oceanospirillaceae</taxon>
        <taxon>Litoribrevibacter</taxon>
    </lineage>
</organism>
<dbReference type="Gene3D" id="1.20.120.20">
    <property type="entry name" value="Apolipoprotein"/>
    <property type="match status" value="1"/>
</dbReference>
<reference evidence="3" key="1">
    <citation type="journal article" date="2019" name="Int. J. Syst. Evol. Microbiol.">
        <title>The Global Catalogue of Microorganisms (GCM) 10K type strain sequencing project: providing services to taxonomists for standard genome sequencing and annotation.</title>
        <authorList>
            <consortium name="The Broad Institute Genomics Platform"/>
            <consortium name="The Broad Institute Genome Sequencing Center for Infectious Disease"/>
            <person name="Wu L."/>
            <person name="Ma J."/>
        </authorList>
    </citation>
    <scope>NUCLEOTIDE SEQUENCE [LARGE SCALE GENOMIC DNA]</scope>
    <source>
        <strain evidence="3">KCTC 52438</strain>
    </source>
</reference>
<feature type="region of interest" description="Disordered" evidence="1">
    <location>
        <begin position="118"/>
        <end position="147"/>
    </location>
</feature>
<dbReference type="SUPFAM" id="SSF47162">
    <property type="entry name" value="Apolipoprotein"/>
    <property type="match status" value="1"/>
</dbReference>
<keyword evidence="3" id="KW-1185">Reference proteome</keyword>
<evidence type="ECO:0000313" key="2">
    <source>
        <dbReference type="EMBL" id="MFC3151877.1"/>
    </source>
</evidence>
<feature type="compositionally biased region" description="Basic residues" evidence="1">
    <location>
        <begin position="131"/>
        <end position="147"/>
    </location>
</feature>
<protein>
    <recommendedName>
        <fullName evidence="4">Phasin domain-containing protein</fullName>
    </recommendedName>
</protein>
<evidence type="ECO:0000313" key="3">
    <source>
        <dbReference type="Proteomes" id="UP001595476"/>
    </source>
</evidence>
<evidence type="ECO:0008006" key="4">
    <source>
        <dbReference type="Google" id="ProtNLM"/>
    </source>
</evidence>
<feature type="compositionally biased region" description="Basic and acidic residues" evidence="1">
    <location>
        <begin position="118"/>
        <end position="130"/>
    </location>
</feature>
<name>A0ABV7HDJ1_9GAMM</name>
<evidence type="ECO:0000256" key="1">
    <source>
        <dbReference type="SAM" id="MobiDB-lite"/>
    </source>
</evidence>
<dbReference type="RefSeq" id="WP_386721446.1">
    <property type="nucleotide sequence ID" value="NZ_JBHRSZ010000004.1"/>
</dbReference>
<comment type="caution">
    <text evidence="2">The sequence shown here is derived from an EMBL/GenBank/DDBJ whole genome shotgun (WGS) entry which is preliminary data.</text>
</comment>
<dbReference type="Proteomes" id="UP001595476">
    <property type="component" value="Unassembled WGS sequence"/>
</dbReference>
<gene>
    <name evidence="2" type="ORF">ACFOEK_12625</name>
</gene>
<dbReference type="EMBL" id="JBHRSZ010000004">
    <property type="protein sequence ID" value="MFC3151877.1"/>
    <property type="molecule type" value="Genomic_DNA"/>
</dbReference>